<protein>
    <submittedName>
        <fullName evidence="1">Uncharacterized protein</fullName>
    </submittedName>
</protein>
<comment type="caution">
    <text evidence="1">The sequence shown here is derived from an EMBL/GenBank/DDBJ whole genome shotgun (WGS) entry which is preliminary data.</text>
</comment>
<gene>
    <name evidence="1" type="ORF">BaRGS_00001500</name>
</gene>
<name>A0ABD0M770_9CAEN</name>
<sequence length="105" mass="12065">MEGTSQPKVTFLNDLRQTPGISTNVDMVLEEMLARQKDAWATQLSRERPHQPLTARSLIYHPTSHTPAILTRGAKQVLPQILKRSVRQEKSFHFSSRHFFTAVLR</sequence>
<dbReference type="EMBL" id="JACVVK020000004">
    <property type="protein sequence ID" value="KAK7507565.1"/>
    <property type="molecule type" value="Genomic_DNA"/>
</dbReference>
<organism evidence="1 2">
    <name type="scientific">Batillaria attramentaria</name>
    <dbReference type="NCBI Taxonomy" id="370345"/>
    <lineage>
        <taxon>Eukaryota</taxon>
        <taxon>Metazoa</taxon>
        <taxon>Spiralia</taxon>
        <taxon>Lophotrochozoa</taxon>
        <taxon>Mollusca</taxon>
        <taxon>Gastropoda</taxon>
        <taxon>Caenogastropoda</taxon>
        <taxon>Sorbeoconcha</taxon>
        <taxon>Cerithioidea</taxon>
        <taxon>Batillariidae</taxon>
        <taxon>Batillaria</taxon>
    </lineage>
</organism>
<accession>A0ABD0M770</accession>
<dbReference type="AlphaFoldDB" id="A0ABD0M770"/>
<proteinExistence type="predicted"/>
<dbReference type="Proteomes" id="UP001519460">
    <property type="component" value="Unassembled WGS sequence"/>
</dbReference>
<evidence type="ECO:0000313" key="2">
    <source>
        <dbReference type="Proteomes" id="UP001519460"/>
    </source>
</evidence>
<reference evidence="1 2" key="1">
    <citation type="journal article" date="2023" name="Sci. Data">
        <title>Genome assembly of the Korean intertidal mud-creeper Batillaria attramentaria.</title>
        <authorList>
            <person name="Patra A.K."/>
            <person name="Ho P.T."/>
            <person name="Jun S."/>
            <person name="Lee S.J."/>
            <person name="Kim Y."/>
            <person name="Won Y.J."/>
        </authorList>
    </citation>
    <scope>NUCLEOTIDE SEQUENCE [LARGE SCALE GENOMIC DNA]</scope>
    <source>
        <strain evidence="1">Wonlab-2016</strain>
    </source>
</reference>
<evidence type="ECO:0000313" key="1">
    <source>
        <dbReference type="EMBL" id="KAK7507565.1"/>
    </source>
</evidence>
<keyword evidence="2" id="KW-1185">Reference proteome</keyword>